<reference evidence="3" key="1">
    <citation type="submission" date="2016-11" db="EMBL/GenBank/DDBJ databases">
        <authorList>
            <person name="Varghese N."/>
            <person name="Submissions S."/>
        </authorList>
    </citation>
    <scope>NUCLEOTIDE SEQUENCE [LARGE SCALE GENOMIC DNA]</scope>
    <source>
        <strain evidence="3">DSM 44671</strain>
    </source>
</reference>
<dbReference type="RefSeq" id="WP_072478491.1">
    <property type="nucleotide sequence ID" value="NZ_FPJG01000006.1"/>
</dbReference>
<sequence length="133" mass="13762">MNAVAQVFAAVAVLVHLLAFAWEVLLFERPGVHEGIFRIPTANLPATRLWSFNVGFYNLFLAAGPVVGLVLLHTGHADAGRALVLYCCGFMALAGVALGVSDLLALSRPRGAGRGGALAQLVPALAALVAAAF</sequence>
<evidence type="ECO:0000313" key="3">
    <source>
        <dbReference type="Proteomes" id="UP000182740"/>
    </source>
</evidence>
<evidence type="ECO:0000256" key="1">
    <source>
        <dbReference type="SAM" id="Phobius"/>
    </source>
</evidence>
<dbReference type="InterPro" id="IPR009732">
    <property type="entry name" value="DUF1304"/>
</dbReference>
<accession>A0A1K1S7J2</accession>
<dbReference type="Proteomes" id="UP000182740">
    <property type="component" value="Unassembled WGS sequence"/>
</dbReference>
<dbReference type="EMBL" id="FPJG01000006">
    <property type="protein sequence ID" value="SFW80339.1"/>
    <property type="molecule type" value="Genomic_DNA"/>
</dbReference>
<keyword evidence="1" id="KW-1133">Transmembrane helix</keyword>
<organism evidence="2 3">
    <name type="scientific">Amycolatopsis australiensis</name>
    <dbReference type="NCBI Taxonomy" id="546364"/>
    <lineage>
        <taxon>Bacteria</taxon>
        <taxon>Bacillati</taxon>
        <taxon>Actinomycetota</taxon>
        <taxon>Actinomycetes</taxon>
        <taxon>Pseudonocardiales</taxon>
        <taxon>Pseudonocardiaceae</taxon>
        <taxon>Amycolatopsis</taxon>
    </lineage>
</organism>
<dbReference type="Pfam" id="PF06993">
    <property type="entry name" value="DUF1304"/>
    <property type="match status" value="1"/>
</dbReference>
<keyword evidence="1" id="KW-0812">Transmembrane</keyword>
<dbReference type="OrthoDB" id="9803832at2"/>
<name>A0A1K1S7J2_9PSEU</name>
<keyword evidence="1" id="KW-0472">Membrane</keyword>
<proteinExistence type="predicted"/>
<protein>
    <submittedName>
        <fullName evidence="2">Putative membrane protein</fullName>
    </submittedName>
</protein>
<keyword evidence="3" id="KW-1185">Reference proteome</keyword>
<evidence type="ECO:0000313" key="2">
    <source>
        <dbReference type="EMBL" id="SFW80339.1"/>
    </source>
</evidence>
<feature type="transmembrane region" description="Helical" evidence="1">
    <location>
        <begin position="112"/>
        <end position="132"/>
    </location>
</feature>
<dbReference type="STRING" id="546364.SAMN04489730_4952"/>
<gene>
    <name evidence="2" type="ORF">SAMN04489730_4952</name>
</gene>
<feature type="transmembrane region" description="Helical" evidence="1">
    <location>
        <begin position="83"/>
        <end position="106"/>
    </location>
</feature>
<dbReference type="AlphaFoldDB" id="A0A1K1S7J2"/>
<feature type="transmembrane region" description="Helical" evidence="1">
    <location>
        <begin position="50"/>
        <end position="71"/>
    </location>
</feature>